<evidence type="ECO:0000256" key="3">
    <source>
        <dbReference type="ARBA" id="ARBA00023125"/>
    </source>
</evidence>
<feature type="domain" description="BHLH" evidence="7">
    <location>
        <begin position="301"/>
        <end position="380"/>
    </location>
</feature>
<keyword evidence="9" id="KW-1185">Reference proteome</keyword>
<feature type="compositionally biased region" description="Polar residues" evidence="6">
    <location>
        <begin position="487"/>
        <end position="506"/>
    </location>
</feature>
<protein>
    <recommendedName>
        <fullName evidence="7">BHLH domain-containing protein</fullName>
    </recommendedName>
</protein>
<evidence type="ECO:0000256" key="5">
    <source>
        <dbReference type="ARBA" id="ARBA00023242"/>
    </source>
</evidence>
<proteinExistence type="predicted"/>
<dbReference type="Gene3D" id="4.10.280.10">
    <property type="entry name" value="Helix-loop-helix DNA-binding domain"/>
    <property type="match status" value="1"/>
</dbReference>
<evidence type="ECO:0000256" key="4">
    <source>
        <dbReference type="ARBA" id="ARBA00023163"/>
    </source>
</evidence>
<evidence type="ECO:0000313" key="9">
    <source>
        <dbReference type="Proteomes" id="UP000326939"/>
    </source>
</evidence>
<dbReference type="InterPro" id="IPR036638">
    <property type="entry name" value="HLH_DNA-bd_sf"/>
</dbReference>
<dbReference type="GO" id="GO:0000978">
    <property type="term" value="F:RNA polymerase II cis-regulatory region sequence-specific DNA binding"/>
    <property type="evidence" value="ECO:0007669"/>
    <property type="project" value="TreeGrafter"/>
</dbReference>
<dbReference type="Proteomes" id="UP000326939">
    <property type="component" value="Chromosome 6"/>
</dbReference>
<dbReference type="EMBL" id="VDCV01000006">
    <property type="protein sequence ID" value="KAB5552455.1"/>
    <property type="molecule type" value="Genomic_DNA"/>
</dbReference>
<dbReference type="SMART" id="SM00353">
    <property type="entry name" value="HLH"/>
    <property type="match status" value="1"/>
</dbReference>
<accession>A0A5N5MB92</accession>
<dbReference type="PROSITE" id="PS50888">
    <property type="entry name" value="BHLH"/>
    <property type="match status" value="1"/>
</dbReference>
<comment type="caution">
    <text evidence="8">The sequence shown here is derived from an EMBL/GenBank/DDBJ whole genome shotgun (WGS) entry which is preliminary data.</text>
</comment>
<dbReference type="AlphaFoldDB" id="A0A5N5MB92"/>
<organism evidence="8 9">
    <name type="scientific">Salix brachista</name>
    <dbReference type="NCBI Taxonomy" id="2182728"/>
    <lineage>
        <taxon>Eukaryota</taxon>
        <taxon>Viridiplantae</taxon>
        <taxon>Streptophyta</taxon>
        <taxon>Embryophyta</taxon>
        <taxon>Tracheophyta</taxon>
        <taxon>Spermatophyta</taxon>
        <taxon>Magnoliopsida</taxon>
        <taxon>eudicotyledons</taxon>
        <taxon>Gunneridae</taxon>
        <taxon>Pentapetalae</taxon>
        <taxon>rosids</taxon>
        <taxon>fabids</taxon>
        <taxon>Malpighiales</taxon>
        <taxon>Salicaceae</taxon>
        <taxon>Saliceae</taxon>
        <taxon>Salix</taxon>
    </lineage>
</organism>
<name>A0A5N5MB92_9ROSI</name>
<dbReference type="InterPro" id="IPR045843">
    <property type="entry name" value="IND-like"/>
</dbReference>
<dbReference type="SUPFAM" id="SSF47459">
    <property type="entry name" value="HLH, helix-loop-helix DNA-binding domain"/>
    <property type="match status" value="1"/>
</dbReference>
<dbReference type="GO" id="GO:0000981">
    <property type="term" value="F:DNA-binding transcription factor activity, RNA polymerase II-specific"/>
    <property type="evidence" value="ECO:0007669"/>
    <property type="project" value="TreeGrafter"/>
</dbReference>
<keyword evidence="5" id="KW-0539">Nucleus</keyword>
<keyword evidence="2" id="KW-0805">Transcription regulation</keyword>
<reference evidence="9" key="1">
    <citation type="journal article" date="2019" name="Gigascience">
        <title>De novo genome assembly of the endangered Acer yangbiense, a plant species with extremely small populations endemic to Yunnan Province, China.</title>
        <authorList>
            <person name="Yang J."/>
            <person name="Wariss H.M."/>
            <person name="Tao L."/>
            <person name="Zhang R."/>
            <person name="Yun Q."/>
            <person name="Hollingsworth P."/>
            <person name="Dao Z."/>
            <person name="Luo G."/>
            <person name="Guo H."/>
            <person name="Ma Y."/>
            <person name="Sun W."/>
        </authorList>
    </citation>
    <scope>NUCLEOTIDE SEQUENCE [LARGE SCALE GENOMIC DNA]</scope>
    <source>
        <strain evidence="9">cv. br00</strain>
    </source>
</reference>
<evidence type="ECO:0000256" key="2">
    <source>
        <dbReference type="ARBA" id="ARBA00023015"/>
    </source>
</evidence>
<dbReference type="InterPro" id="IPR011598">
    <property type="entry name" value="bHLH_dom"/>
</dbReference>
<dbReference type="PANTHER" id="PTHR16223">
    <property type="entry name" value="TRANSCRIPTION FACTOR BHLH83-RELATED"/>
    <property type="match status" value="1"/>
</dbReference>
<evidence type="ECO:0000259" key="7">
    <source>
        <dbReference type="PROSITE" id="PS50888"/>
    </source>
</evidence>
<evidence type="ECO:0000256" key="1">
    <source>
        <dbReference type="ARBA" id="ARBA00004123"/>
    </source>
</evidence>
<evidence type="ECO:0000313" key="8">
    <source>
        <dbReference type="EMBL" id="KAB5552455.1"/>
    </source>
</evidence>
<keyword evidence="4" id="KW-0804">Transcription</keyword>
<gene>
    <name evidence="8" type="ORF">DKX38_009766</name>
</gene>
<dbReference type="PANTHER" id="PTHR16223:SF215">
    <property type="entry name" value="OS02G0564700 PROTEIN"/>
    <property type="match status" value="1"/>
</dbReference>
<dbReference type="Pfam" id="PF00010">
    <property type="entry name" value="HLH"/>
    <property type="match status" value="1"/>
</dbReference>
<evidence type="ECO:0000256" key="6">
    <source>
        <dbReference type="SAM" id="MobiDB-lite"/>
    </source>
</evidence>
<feature type="region of interest" description="Disordered" evidence="6">
    <location>
        <begin position="480"/>
        <end position="506"/>
    </location>
</feature>
<comment type="subcellular location">
    <subcellularLocation>
        <location evidence="1">Nucleus</location>
    </subcellularLocation>
</comment>
<keyword evidence="3" id="KW-0238">DNA-binding</keyword>
<dbReference type="GO" id="GO:0046983">
    <property type="term" value="F:protein dimerization activity"/>
    <property type="evidence" value="ECO:0007669"/>
    <property type="project" value="InterPro"/>
</dbReference>
<dbReference type="GO" id="GO:0005634">
    <property type="term" value="C:nucleus"/>
    <property type="evidence" value="ECO:0007669"/>
    <property type="project" value="UniProtKB-SubCell"/>
</dbReference>
<sequence length="541" mass="58003">MMDEYLNHFISSSSVVDGDAKERSSWVCSEPNQPNAFLPTSLELYQDDKKNSPVSMISSNQSVESLATQDTSSVFLGSESDFAVDKGLISEQAQLQNDCQNCNGNPSPDGMACGNLKFGNMDLQCNAILPILSSLNYQFQLPIVGDLTSYISFSEANNAECNGIEQSEHLRSLKNLQNLSSIPQLWSSQSYEGVSSLPPMMGQDRIEGSGLRGGNLDDDMHIMGKGYVGMDKILRLDKLSASPTTEGTEDLQTCPFSSGIDEPNINMEMNQLSSMPQTTLAAPVEGSNGTGKPRVRARRGQATDPHSIAERLRREKIAERMKNLQELVPNSNKIVAFTDESASNQSESIVPATSTPGITAVNEVDKASMLDEIIEYVKFLQLQVKVLSMSRLGAAGAVIPLLTDGQPEGHNSLLLAPSAGLGIDISPSADQIAFEQEVLKLLESDATMAMHYLQSKGLCLMPIALAAAISSVKASLSGTTSEERKNNGFTNGLVSSSSSLTGMDTHPMSSDNNIATGKLSSKGIIANGCNEVVKQEVLKNT</sequence>
<feature type="region of interest" description="Disordered" evidence="6">
    <location>
        <begin position="283"/>
        <end position="305"/>
    </location>
</feature>